<dbReference type="AlphaFoldDB" id="A0A0D1YAL3"/>
<name>A0A0D1YAL3_9EURO</name>
<dbReference type="OrthoDB" id="4154938at2759"/>
<feature type="region of interest" description="Disordered" evidence="1">
    <location>
        <begin position="39"/>
        <end position="144"/>
    </location>
</feature>
<organism evidence="2 3">
    <name type="scientific">Exophiala sideris</name>
    <dbReference type="NCBI Taxonomy" id="1016849"/>
    <lineage>
        <taxon>Eukaryota</taxon>
        <taxon>Fungi</taxon>
        <taxon>Dikarya</taxon>
        <taxon>Ascomycota</taxon>
        <taxon>Pezizomycotina</taxon>
        <taxon>Eurotiomycetes</taxon>
        <taxon>Chaetothyriomycetidae</taxon>
        <taxon>Chaetothyriales</taxon>
        <taxon>Herpotrichiellaceae</taxon>
        <taxon>Exophiala</taxon>
    </lineage>
</organism>
<gene>
    <name evidence="2" type="ORF">PV11_09657</name>
</gene>
<dbReference type="Proteomes" id="UP000053599">
    <property type="component" value="Unassembled WGS sequence"/>
</dbReference>
<dbReference type="EMBL" id="KN846954">
    <property type="protein sequence ID" value="KIV77879.1"/>
    <property type="molecule type" value="Genomic_DNA"/>
</dbReference>
<dbReference type="HOGENOM" id="CLU_580017_0_0_1"/>
<evidence type="ECO:0000313" key="3">
    <source>
        <dbReference type="Proteomes" id="UP000053599"/>
    </source>
</evidence>
<feature type="compositionally biased region" description="Polar residues" evidence="1">
    <location>
        <begin position="99"/>
        <end position="122"/>
    </location>
</feature>
<sequence length="566" mass="63485">MATLINYDYSTFKLPKPNKRRLQELQHSEARAHAARVAYWRTRKSPSSAVAKGASSGHVQNEDPVNALPTPSTSSRETSVESGRHVKSSRPDKKKYEPSDSTTKNSNHAQGATPQPLHTGNGHSAALTVSSNRSPQSNSSPWSLNQNGGSFISLTEVGHKWIDVADYTRLVRHPSSDLFDPLDTLPTRQGEEVVASMNHFLHSWAPSQRPGLKYQTKDNPLIKDIFNSALQHRELFEALVSLCLTFQAAGQDFKTPLREAGLYHKGQALMGIRTKLTSGSVDEAIILSTVFLMITDNVFLDEQAYKTHLKGLRQMVMGNPVYDGMAYAGALQSFVAWAESNALLLFGNDIASDQQEPHEFVLDYPVKPFPKVVTRMISGLTPGFRSIAVDARFCTQVLSVLLNTTRWIFCIDETSRVKTDEFKETFLLSFDPRSNSAEAMRLCRASNLTLERTICKALYILHANMLAWSCRCSGYRHVLEELSETLCSDELSQTGYGEVWSWLAMITANGARRAGMGRIQEEVMSKFQDVNEGRDWASIICTMRFFLSHSTFEREWERCWETGVKH</sequence>
<reference evidence="2 3" key="1">
    <citation type="submission" date="2015-01" db="EMBL/GenBank/DDBJ databases">
        <title>The Genome Sequence of Exophiala sideris CBS121828.</title>
        <authorList>
            <consortium name="The Broad Institute Genomics Platform"/>
            <person name="Cuomo C."/>
            <person name="de Hoog S."/>
            <person name="Gorbushina A."/>
            <person name="Stielow B."/>
            <person name="Teixiera M."/>
            <person name="Abouelleil A."/>
            <person name="Chapman S.B."/>
            <person name="Priest M."/>
            <person name="Young S.K."/>
            <person name="Wortman J."/>
            <person name="Nusbaum C."/>
            <person name="Birren B."/>
        </authorList>
    </citation>
    <scope>NUCLEOTIDE SEQUENCE [LARGE SCALE GENOMIC DNA]</scope>
    <source>
        <strain evidence="2 3">CBS 121828</strain>
    </source>
</reference>
<dbReference type="Pfam" id="PF11951">
    <property type="entry name" value="Fungal_trans_2"/>
    <property type="match status" value="1"/>
</dbReference>
<dbReference type="PANTHER" id="PTHR37540">
    <property type="entry name" value="TRANSCRIPTION FACTOR (ACR-2), PUTATIVE-RELATED-RELATED"/>
    <property type="match status" value="1"/>
</dbReference>
<feature type="compositionally biased region" description="Basic and acidic residues" evidence="1">
    <location>
        <begin position="78"/>
        <end position="98"/>
    </location>
</feature>
<proteinExistence type="predicted"/>
<protein>
    <recommendedName>
        <fullName evidence="4">Tachykinin family protein</fullName>
    </recommendedName>
</protein>
<evidence type="ECO:0000313" key="2">
    <source>
        <dbReference type="EMBL" id="KIV77879.1"/>
    </source>
</evidence>
<evidence type="ECO:0008006" key="4">
    <source>
        <dbReference type="Google" id="ProtNLM"/>
    </source>
</evidence>
<dbReference type="InterPro" id="IPR021858">
    <property type="entry name" value="Fun_TF"/>
</dbReference>
<feature type="compositionally biased region" description="Low complexity" evidence="1">
    <location>
        <begin position="130"/>
        <end position="144"/>
    </location>
</feature>
<dbReference type="PANTHER" id="PTHR37540:SF5">
    <property type="entry name" value="TRANSCRIPTION FACTOR DOMAIN-CONTAINING PROTEIN"/>
    <property type="match status" value="1"/>
</dbReference>
<accession>A0A0D1YAL3</accession>
<evidence type="ECO:0000256" key="1">
    <source>
        <dbReference type="SAM" id="MobiDB-lite"/>
    </source>
</evidence>